<evidence type="ECO:0000313" key="4">
    <source>
        <dbReference type="EMBL" id="RQG91184.1"/>
    </source>
</evidence>
<keyword evidence="2" id="KW-0472">Membrane</keyword>
<name>A0A3N6LUE0_9EURY</name>
<evidence type="ECO:0000256" key="2">
    <source>
        <dbReference type="SAM" id="Phobius"/>
    </source>
</evidence>
<dbReference type="InterPro" id="IPR025403">
    <property type="entry name" value="TgpA-like_C"/>
</dbReference>
<dbReference type="AlphaFoldDB" id="A0A3N6LUE0"/>
<evidence type="ECO:0000259" key="3">
    <source>
        <dbReference type="Pfam" id="PF13559"/>
    </source>
</evidence>
<feature type="transmembrane region" description="Helical" evidence="2">
    <location>
        <begin position="154"/>
        <end position="172"/>
    </location>
</feature>
<gene>
    <name evidence="4" type="ORF">EA462_04115</name>
</gene>
<feature type="domain" description="Protein-glutamine gamma-glutamyltransferase-like C-terminal" evidence="3">
    <location>
        <begin position="224"/>
        <end position="290"/>
    </location>
</feature>
<evidence type="ECO:0000256" key="1">
    <source>
        <dbReference type="SAM" id="MobiDB-lite"/>
    </source>
</evidence>
<keyword evidence="2" id="KW-0812">Transmembrane</keyword>
<keyword evidence="5" id="KW-1185">Reference proteome</keyword>
<accession>A0A3N6LUE0</accession>
<feature type="region of interest" description="Disordered" evidence="1">
    <location>
        <begin position="177"/>
        <end position="214"/>
    </location>
</feature>
<proteinExistence type="predicted"/>
<feature type="transmembrane region" description="Helical" evidence="2">
    <location>
        <begin position="94"/>
        <end position="115"/>
    </location>
</feature>
<feature type="region of interest" description="Disordered" evidence="1">
    <location>
        <begin position="126"/>
        <end position="149"/>
    </location>
</feature>
<protein>
    <submittedName>
        <fullName evidence="4">DUF4129 domain-containing protein</fullName>
    </submittedName>
</protein>
<sequence>MSRTRGAVRIVVALVGIAAIAMAAATIRSPTEPDGSGGVGEGDSGSPTGVPQHEPTDPAPLEVPAIVEYLAYALLILLALGAAWYLISHRRDLVKLIAVVLVVSLVLAGISYLLLRLDLWESVPLQESEPETNDSLGGEPGEGDDQQRQPFSTGPVLVVLAVLTAIFVGSLLRSDRDGRTKRNESEPGDGPSDASDSDRAEVGAAAGRAADRIESSDDFDNEVYRAWLEMTRPLEVDRPASSTPGEFATVAVDAGVRPEHVDELTSLFEEVRYGNRETTDDVESRAISVLRRIEDEYAEPTVSDVDGRDAIDPTKRDQDRSGVTK</sequence>
<reference evidence="4 5" key="1">
    <citation type="submission" date="2018-10" db="EMBL/GenBank/DDBJ databases">
        <title>Natrarchaeobius chitinivorans gen. nov., sp. nov., and Natrarchaeobius haloalkaliphilus sp. nov., alkaliphilic, chitin-utilizing haloarchaea from hypersaline alkaline lakes.</title>
        <authorList>
            <person name="Sorokin D.Y."/>
            <person name="Elcheninov A.G."/>
            <person name="Kostrikina N.A."/>
            <person name="Bale N.J."/>
            <person name="Sinninghe Damste J.S."/>
            <person name="Khijniak T.V."/>
            <person name="Kublanov I.V."/>
            <person name="Toshchakov S.V."/>
        </authorList>
    </citation>
    <scope>NUCLEOTIDE SEQUENCE [LARGE SCALE GENOMIC DNA]</scope>
    <source>
        <strain evidence="4 5">AArcht-Sl</strain>
    </source>
</reference>
<evidence type="ECO:0000313" key="5">
    <source>
        <dbReference type="Proteomes" id="UP000273828"/>
    </source>
</evidence>
<organism evidence="4 5">
    <name type="scientific">Natrarchaeobius halalkaliphilus</name>
    <dbReference type="NCBI Taxonomy" id="1679091"/>
    <lineage>
        <taxon>Archaea</taxon>
        <taxon>Methanobacteriati</taxon>
        <taxon>Methanobacteriota</taxon>
        <taxon>Stenosarchaea group</taxon>
        <taxon>Halobacteria</taxon>
        <taxon>Halobacteriales</taxon>
        <taxon>Natrialbaceae</taxon>
        <taxon>Natrarchaeobius</taxon>
    </lineage>
</organism>
<feature type="compositionally biased region" description="Basic and acidic residues" evidence="1">
    <location>
        <begin position="305"/>
        <end position="325"/>
    </location>
</feature>
<keyword evidence="2" id="KW-1133">Transmembrane helix</keyword>
<feature type="transmembrane region" description="Helical" evidence="2">
    <location>
        <begin position="69"/>
        <end position="87"/>
    </location>
</feature>
<dbReference type="Pfam" id="PF13559">
    <property type="entry name" value="DUF4129"/>
    <property type="match status" value="1"/>
</dbReference>
<feature type="region of interest" description="Disordered" evidence="1">
    <location>
        <begin position="29"/>
        <end position="57"/>
    </location>
</feature>
<dbReference type="EMBL" id="REFY01000002">
    <property type="protein sequence ID" value="RQG91184.1"/>
    <property type="molecule type" value="Genomic_DNA"/>
</dbReference>
<feature type="region of interest" description="Disordered" evidence="1">
    <location>
        <begin position="299"/>
        <end position="325"/>
    </location>
</feature>
<feature type="transmembrane region" description="Helical" evidence="2">
    <location>
        <begin position="7"/>
        <end position="27"/>
    </location>
</feature>
<dbReference type="OrthoDB" id="206550at2157"/>
<dbReference type="RefSeq" id="WP_124177301.1">
    <property type="nucleotide sequence ID" value="NZ_REFY01000002.1"/>
</dbReference>
<comment type="caution">
    <text evidence="4">The sequence shown here is derived from an EMBL/GenBank/DDBJ whole genome shotgun (WGS) entry which is preliminary data.</text>
</comment>
<dbReference type="Proteomes" id="UP000273828">
    <property type="component" value="Unassembled WGS sequence"/>
</dbReference>